<protein>
    <submittedName>
        <fullName evidence="1">Uncharacterized protein</fullName>
    </submittedName>
</protein>
<comment type="caution">
    <text evidence="1">The sequence shown here is derived from an EMBL/GenBank/DDBJ whole genome shotgun (WGS) entry which is preliminary data.</text>
</comment>
<dbReference type="AlphaFoldDB" id="A0AA36CKV6"/>
<dbReference type="Proteomes" id="UP001177023">
    <property type="component" value="Unassembled WGS sequence"/>
</dbReference>
<evidence type="ECO:0000313" key="2">
    <source>
        <dbReference type="Proteomes" id="UP001177023"/>
    </source>
</evidence>
<gene>
    <name evidence="1" type="ORF">MSPICULIGERA_LOCUS8835</name>
</gene>
<sequence>MSGPVASMRIQRTTIWTTNIVVSKDIELSIIYKWHPQPSIHLKWQNKATSETRKFIYKNADLKGWLKLLERLRPASFAITVAAGLSKDNIAQVRTIRSRLNGAPNMWGSDCDVNDSSKVRYLEWVESLADLPSIGLRVFISRRGEIETVFNIFEAILQLLIQKLPPQGNRPRTFIMYFQLCNEYRHDTCQQWADDRIFSARLKETMASVDLPEGATLFENFSPPPKMEQRIFVLAQGEWSAAFRYDNSPIPDFLHWAEKLVGLPVLGLVSYIHHRSQIVPLLDVLKELLAFFLYKHPPQAEQTRIFLMVVDLALVYELSQQVQEALHRQFSKTLEEIVESVRLPDGTMLFDNYSAPPMMHRRSYVLTQGFDGNPEELKPTNGL</sequence>
<name>A0AA36CKV6_9BILA</name>
<accession>A0AA36CKV6</accession>
<proteinExistence type="predicted"/>
<organism evidence="1 2">
    <name type="scientific">Mesorhabditis spiculigera</name>
    <dbReference type="NCBI Taxonomy" id="96644"/>
    <lineage>
        <taxon>Eukaryota</taxon>
        <taxon>Metazoa</taxon>
        <taxon>Ecdysozoa</taxon>
        <taxon>Nematoda</taxon>
        <taxon>Chromadorea</taxon>
        <taxon>Rhabditida</taxon>
        <taxon>Rhabditina</taxon>
        <taxon>Rhabditomorpha</taxon>
        <taxon>Rhabditoidea</taxon>
        <taxon>Rhabditidae</taxon>
        <taxon>Mesorhabditinae</taxon>
        <taxon>Mesorhabditis</taxon>
    </lineage>
</organism>
<evidence type="ECO:0000313" key="1">
    <source>
        <dbReference type="EMBL" id="CAJ0570393.1"/>
    </source>
</evidence>
<feature type="non-terminal residue" evidence="1">
    <location>
        <position position="1"/>
    </location>
</feature>
<reference evidence="1" key="1">
    <citation type="submission" date="2023-06" db="EMBL/GenBank/DDBJ databases">
        <authorList>
            <person name="Delattre M."/>
        </authorList>
    </citation>
    <scope>NUCLEOTIDE SEQUENCE</scope>
    <source>
        <strain evidence="1">AF72</strain>
    </source>
</reference>
<dbReference type="EMBL" id="CATQJA010002308">
    <property type="protein sequence ID" value="CAJ0570393.1"/>
    <property type="molecule type" value="Genomic_DNA"/>
</dbReference>
<keyword evidence="2" id="KW-1185">Reference proteome</keyword>